<dbReference type="SUPFAM" id="SSF81660">
    <property type="entry name" value="Metal cation-transporting ATPase, ATP-binding domain N"/>
    <property type="match status" value="1"/>
</dbReference>
<organism evidence="6 7">
    <name type="scientific">Astrephomene gubernaculifera</name>
    <dbReference type="NCBI Taxonomy" id="47775"/>
    <lineage>
        <taxon>Eukaryota</taxon>
        <taxon>Viridiplantae</taxon>
        <taxon>Chlorophyta</taxon>
        <taxon>core chlorophytes</taxon>
        <taxon>Chlorophyceae</taxon>
        <taxon>CS clade</taxon>
        <taxon>Chlamydomonadales</taxon>
        <taxon>Astrephomenaceae</taxon>
        <taxon>Astrephomene</taxon>
    </lineage>
</organism>
<dbReference type="GO" id="GO:0016887">
    <property type="term" value="F:ATP hydrolysis activity"/>
    <property type="evidence" value="ECO:0007669"/>
    <property type="project" value="InterPro"/>
</dbReference>
<feature type="transmembrane region" description="Helical" evidence="5">
    <location>
        <begin position="472"/>
        <end position="494"/>
    </location>
</feature>
<keyword evidence="2 5" id="KW-0812">Transmembrane</keyword>
<dbReference type="InterPro" id="IPR023214">
    <property type="entry name" value="HAD_sf"/>
</dbReference>
<protein>
    <recommendedName>
        <fullName evidence="8">Plasma membrane ATPase</fullName>
    </recommendedName>
</protein>
<dbReference type="PRINTS" id="PR00120">
    <property type="entry name" value="HATPASE"/>
</dbReference>
<dbReference type="Pfam" id="PF00702">
    <property type="entry name" value="Hydrolase"/>
    <property type="match status" value="1"/>
</dbReference>
<dbReference type="NCBIfam" id="TIGR01494">
    <property type="entry name" value="ATPase_P-type"/>
    <property type="match status" value="1"/>
</dbReference>
<dbReference type="SUPFAM" id="SSF81665">
    <property type="entry name" value="Calcium ATPase, transmembrane domain M"/>
    <property type="match status" value="1"/>
</dbReference>
<dbReference type="Gene3D" id="3.40.50.1000">
    <property type="entry name" value="HAD superfamily/HAD-like"/>
    <property type="match status" value="1"/>
</dbReference>
<evidence type="ECO:0008006" key="8">
    <source>
        <dbReference type="Google" id="ProtNLM"/>
    </source>
</evidence>
<dbReference type="Proteomes" id="UP001054857">
    <property type="component" value="Unassembled WGS sequence"/>
</dbReference>
<evidence type="ECO:0000256" key="5">
    <source>
        <dbReference type="SAM" id="Phobius"/>
    </source>
</evidence>
<dbReference type="AlphaFoldDB" id="A0AAD3DIN7"/>
<evidence type="ECO:0000313" key="6">
    <source>
        <dbReference type="EMBL" id="GFR41408.1"/>
    </source>
</evidence>
<evidence type="ECO:0000313" key="7">
    <source>
        <dbReference type="Proteomes" id="UP001054857"/>
    </source>
</evidence>
<proteinExistence type="predicted"/>
<feature type="transmembrane region" description="Helical" evidence="5">
    <location>
        <begin position="441"/>
        <end position="460"/>
    </location>
</feature>
<gene>
    <name evidence="6" type="ORF">Agub_g2091</name>
</gene>
<keyword evidence="3 5" id="KW-1133">Transmembrane helix</keyword>
<dbReference type="Gene3D" id="3.40.1110.10">
    <property type="entry name" value="Calcium-transporting ATPase, cytoplasmic domain N"/>
    <property type="match status" value="1"/>
</dbReference>
<name>A0AAD3DIN7_9CHLO</name>
<dbReference type="EMBL" id="BMAR01000001">
    <property type="protein sequence ID" value="GFR41408.1"/>
    <property type="molecule type" value="Genomic_DNA"/>
</dbReference>
<comment type="caution">
    <text evidence="6">The sequence shown here is derived from an EMBL/GenBank/DDBJ whole genome shotgun (WGS) entry which is preliminary data.</text>
</comment>
<dbReference type="PANTHER" id="PTHR42861">
    <property type="entry name" value="CALCIUM-TRANSPORTING ATPASE"/>
    <property type="match status" value="1"/>
</dbReference>
<dbReference type="Gene3D" id="1.20.1110.10">
    <property type="entry name" value="Calcium-transporting ATPase, transmembrane domain"/>
    <property type="match status" value="1"/>
</dbReference>
<dbReference type="InterPro" id="IPR036412">
    <property type="entry name" value="HAD-like_sf"/>
</dbReference>
<feature type="transmembrane region" description="Helical" evidence="5">
    <location>
        <begin position="283"/>
        <end position="304"/>
    </location>
</feature>
<keyword evidence="7" id="KW-1185">Reference proteome</keyword>
<keyword evidence="4 5" id="KW-0472">Membrane</keyword>
<reference evidence="6 7" key="1">
    <citation type="journal article" date="2021" name="Sci. Rep.">
        <title>Genome sequencing of the multicellular alga Astrephomene provides insights into convergent evolution of germ-soma differentiation.</title>
        <authorList>
            <person name="Yamashita S."/>
            <person name="Yamamoto K."/>
            <person name="Matsuzaki R."/>
            <person name="Suzuki S."/>
            <person name="Yamaguchi H."/>
            <person name="Hirooka S."/>
            <person name="Minakuchi Y."/>
            <person name="Miyagishima S."/>
            <person name="Kawachi M."/>
            <person name="Toyoda A."/>
            <person name="Nozaki H."/>
        </authorList>
    </citation>
    <scope>NUCLEOTIDE SEQUENCE [LARGE SCALE GENOMIC DNA]</scope>
    <source>
        <strain evidence="6 7">NIES-4017</strain>
    </source>
</reference>
<feature type="transmembrane region" description="Helical" evidence="5">
    <location>
        <begin position="324"/>
        <end position="345"/>
    </location>
</feature>
<dbReference type="InterPro" id="IPR023299">
    <property type="entry name" value="ATPase_P-typ_cyto_dom_N"/>
</dbReference>
<dbReference type="PRINTS" id="PR00119">
    <property type="entry name" value="CATATPASE"/>
</dbReference>
<evidence type="ECO:0000256" key="2">
    <source>
        <dbReference type="ARBA" id="ARBA00022692"/>
    </source>
</evidence>
<dbReference type="SUPFAM" id="SSF56784">
    <property type="entry name" value="HAD-like"/>
    <property type="match status" value="1"/>
</dbReference>
<evidence type="ECO:0000256" key="4">
    <source>
        <dbReference type="ARBA" id="ARBA00023136"/>
    </source>
</evidence>
<accession>A0AAD3DIN7</accession>
<dbReference type="FunFam" id="3.40.50.1000:FF:000008">
    <property type="entry name" value="Plasma membrane ATPase"/>
    <property type="match status" value="1"/>
</dbReference>
<comment type="subcellular location">
    <subcellularLocation>
        <location evidence="1">Membrane</location>
        <topology evidence="1">Multi-pass membrane protein</topology>
    </subcellularLocation>
</comment>
<dbReference type="GO" id="GO:0016020">
    <property type="term" value="C:membrane"/>
    <property type="evidence" value="ECO:0007669"/>
    <property type="project" value="UniProtKB-SubCell"/>
</dbReference>
<evidence type="ECO:0000256" key="1">
    <source>
        <dbReference type="ARBA" id="ARBA00004141"/>
    </source>
</evidence>
<sequence length="686" mass="75002">MGALAAKWREPPRDALDTLVLGSADLSALNDYQQLEYMPFDARFKRTESTIKAPDGRVFKVTKGAPHVILALLPRTDYAIIQAVEAHVRALGQRGIRALAVAKSEGNDAPWQMLGLLTFLDPPRPDTKRTIERALEFGVDVKMITGDHLLIAKETARVLGLGTNIQEPSHLPTIDAEGKAPKDLGKNYGKVIMEADGFAQVFPDHKYLIVEALRQNGFAVGMTGDGVNDAPALKRADVGVAVQGATDAARAAADIVLTEPGLSTIIEAIIVARSIFQRMQNFINYRIAATLQLLTFFFIAVLSFPPSKYEPAGVEEPWPSYFRMPVIMLMLITLLNDGTLISIGYDHVKPSHMPEKWNLKALFTISIVLGLVACGSSLLLLWAALDSWNPGSIFQRWRIGGVPYGKITTMIYLKVSVSDFLTLFSARTHDGFFWSVAPSPILLGAATLALSLSTALACAWPRGHLDNQPVEGLAYGSYTLLPLWIWLYCIFWWFVQDALKVFAYWVMRRYNIFNINTHQLVNLREASRPEDPNRPLAAGSVGLTETKLLHHRITNATEVLERVSAVAPGQIARVSQGLALARSSARVVRETVSRRSPTAAAMPQPPTDMEAAAETALPPGEYVHESVEALREAVEALSPEVRAEIEPHLAPVQAAAGQLDDVARAFELPGASRDSAAAQAARRGSR</sequence>
<dbReference type="InterPro" id="IPR023298">
    <property type="entry name" value="ATPase_P-typ_TM_dom_sf"/>
</dbReference>
<dbReference type="GO" id="GO:0005524">
    <property type="term" value="F:ATP binding"/>
    <property type="evidence" value="ECO:0007669"/>
    <property type="project" value="InterPro"/>
</dbReference>
<evidence type="ECO:0000256" key="3">
    <source>
        <dbReference type="ARBA" id="ARBA00022989"/>
    </source>
</evidence>
<feature type="transmembrane region" description="Helical" evidence="5">
    <location>
        <begin position="357"/>
        <end position="385"/>
    </location>
</feature>
<dbReference type="InterPro" id="IPR001757">
    <property type="entry name" value="P_typ_ATPase"/>
</dbReference>